<accession>A0A852T415</accession>
<evidence type="ECO:0000256" key="6">
    <source>
        <dbReference type="ARBA" id="ARBA00023180"/>
    </source>
</evidence>
<comment type="caution">
    <text evidence="12">The sequence shown here is derived from an EMBL/GenBank/DDBJ whole genome shotgun (WGS) entry which is preliminary data.</text>
</comment>
<dbReference type="InterPro" id="IPR048913">
    <property type="entry name" value="BetaGal_gal-bd"/>
</dbReference>
<organism evidence="12 13">
    <name type="scientific">Neobacillus niacini</name>
    <dbReference type="NCBI Taxonomy" id="86668"/>
    <lineage>
        <taxon>Bacteria</taxon>
        <taxon>Bacillati</taxon>
        <taxon>Bacillota</taxon>
        <taxon>Bacilli</taxon>
        <taxon>Bacillales</taxon>
        <taxon>Bacillaceae</taxon>
        <taxon>Neobacillus</taxon>
    </lineage>
</organism>
<evidence type="ECO:0000256" key="4">
    <source>
        <dbReference type="ARBA" id="ARBA00022729"/>
    </source>
</evidence>
<dbReference type="InterPro" id="IPR008979">
    <property type="entry name" value="Galactose-bd-like_sf"/>
</dbReference>
<dbReference type="FunFam" id="3.20.20.80:FF:000115">
    <property type="entry name" value="Beta-galactosidase"/>
    <property type="match status" value="1"/>
</dbReference>
<name>A0A852T415_9BACI</name>
<dbReference type="PRINTS" id="PR00742">
    <property type="entry name" value="GLHYDRLASE35"/>
</dbReference>
<dbReference type="PANTHER" id="PTHR23421">
    <property type="entry name" value="BETA-GALACTOSIDASE RELATED"/>
    <property type="match status" value="1"/>
</dbReference>
<feature type="active site" description="Nucleophile" evidence="8">
    <location>
        <position position="234"/>
    </location>
</feature>
<dbReference type="Gene3D" id="3.20.20.80">
    <property type="entry name" value="Glycosidases"/>
    <property type="match status" value="1"/>
</dbReference>
<dbReference type="PROSITE" id="PS01182">
    <property type="entry name" value="GLYCOSYL_HYDROL_F35"/>
    <property type="match status" value="1"/>
</dbReference>
<feature type="active site" description="Proton donor" evidence="8">
    <location>
        <position position="158"/>
    </location>
</feature>
<keyword evidence="4" id="KW-0732">Signal</keyword>
<gene>
    <name evidence="12" type="ORF">F4694_000149</name>
</gene>
<evidence type="ECO:0000256" key="8">
    <source>
        <dbReference type="PIRSR" id="PIRSR006336-1"/>
    </source>
</evidence>
<keyword evidence="6" id="KW-0325">Glycoprotein</keyword>
<dbReference type="GO" id="GO:0004565">
    <property type="term" value="F:beta-galactosidase activity"/>
    <property type="evidence" value="ECO:0007669"/>
    <property type="project" value="UniProtKB-EC"/>
</dbReference>
<evidence type="ECO:0000313" key="12">
    <source>
        <dbReference type="EMBL" id="NYE03430.1"/>
    </source>
</evidence>
<dbReference type="Pfam" id="PF21317">
    <property type="entry name" value="BetaGal_ABD_1"/>
    <property type="match status" value="1"/>
</dbReference>
<protein>
    <recommendedName>
        <fullName evidence="3">beta-galactosidase</fullName>
        <ecNumber evidence="3">3.2.1.23</ecNumber>
    </recommendedName>
</protein>
<dbReference type="InterPro" id="IPR031330">
    <property type="entry name" value="Gly_Hdrlase_35_cat"/>
</dbReference>
<evidence type="ECO:0000256" key="5">
    <source>
        <dbReference type="ARBA" id="ARBA00022801"/>
    </source>
</evidence>
<proteinExistence type="inferred from homology"/>
<dbReference type="InterPro" id="IPR026283">
    <property type="entry name" value="B-gal_1-like"/>
</dbReference>
<evidence type="ECO:0000256" key="3">
    <source>
        <dbReference type="ARBA" id="ARBA00012756"/>
    </source>
</evidence>
<keyword evidence="7 12" id="KW-0326">Glycosidase</keyword>
<dbReference type="InterPro" id="IPR017853">
    <property type="entry name" value="GH"/>
</dbReference>
<evidence type="ECO:0000259" key="10">
    <source>
        <dbReference type="Pfam" id="PF21317"/>
    </source>
</evidence>
<evidence type="ECO:0000256" key="2">
    <source>
        <dbReference type="ARBA" id="ARBA00009809"/>
    </source>
</evidence>
<feature type="domain" description="Glycoside hydrolase 35 catalytic" evidence="9">
    <location>
        <begin position="10"/>
        <end position="325"/>
    </location>
</feature>
<evidence type="ECO:0000256" key="1">
    <source>
        <dbReference type="ARBA" id="ARBA00001412"/>
    </source>
</evidence>
<evidence type="ECO:0000256" key="7">
    <source>
        <dbReference type="ARBA" id="ARBA00023295"/>
    </source>
</evidence>
<comment type="similarity">
    <text evidence="2">Belongs to the glycosyl hydrolase 35 family.</text>
</comment>
<dbReference type="InterPro" id="IPR001944">
    <property type="entry name" value="Glycoside_Hdrlase_35"/>
</dbReference>
<dbReference type="EMBL" id="JACCBX010000001">
    <property type="protein sequence ID" value="NYE03430.1"/>
    <property type="molecule type" value="Genomic_DNA"/>
</dbReference>
<dbReference type="EC" id="3.2.1.23" evidence="3"/>
<dbReference type="InterPro" id="IPR019801">
    <property type="entry name" value="Glyco_hydro_35_CS"/>
</dbReference>
<dbReference type="FunFam" id="2.60.120.260:FF:000021">
    <property type="entry name" value="Beta-galactosidase"/>
    <property type="match status" value="1"/>
</dbReference>
<dbReference type="SUPFAM" id="SSF51445">
    <property type="entry name" value="(Trans)glycosidases"/>
    <property type="match status" value="1"/>
</dbReference>
<evidence type="ECO:0000259" key="9">
    <source>
        <dbReference type="Pfam" id="PF01301"/>
    </source>
</evidence>
<dbReference type="GO" id="GO:0005975">
    <property type="term" value="P:carbohydrate metabolic process"/>
    <property type="evidence" value="ECO:0007669"/>
    <property type="project" value="InterPro"/>
</dbReference>
<dbReference type="Pfam" id="PF21467">
    <property type="entry name" value="BetaGal_gal-bd"/>
    <property type="match status" value="1"/>
</dbReference>
<keyword evidence="5 12" id="KW-0378">Hydrolase</keyword>
<evidence type="ECO:0000313" key="13">
    <source>
        <dbReference type="Proteomes" id="UP000548423"/>
    </source>
</evidence>
<evidence type="ECO:0000259" key="11">
    <source>
        <dbReference type="Pfam" id="PF21467"/>
    </source>
</evidence>
<feature type="domain" description="Beta-galactosidase 1-like first all-beta" evidence="10">
    <location>
        <begin position="370"/>
        <end position="481"/>
    </location>
</feature>
<dbReference type="Gene3D" id="2.60.120.260">
    <property type="entry name" value="Galactose-binding domain-like"/>
    <property type="match status" value="2"/>
</dbReference>
<reference evidence="13" key="1">
    <citation type="submission" date="2020-07" db="EMBL/GenBank/DDBJ databases">
        <authorList>
            <person name="Partida-Martinez L."/>
            <person name="Huntemann M."/>
            <person name="Clum A."/>
            <person name="Wang J."/>
            <person name="Palaniappan K."/>
            <person name="Ritter S."/>
            <person name="Chen I.-M."/>
            <person name="Stamatis D."/>
            <person name="Reddy T."/>
            <person name="O'Malley R."/>
            <person name="Daum C."/>
            <person name="Shapiro N."/>
            <person name="Ivanova N."/>
            <person name="Kyrpides N."/>
            <person name="Woyke T."/>
        </authorList>
    </citation>
    <scope>NUCLEOTIDE SEQUENCE [LARGE SCALE GENOMIC DNA]</scope>
    <source>
        <strain evidence="13">AT2.8</strain>
    </source>
</reference>
<dbReference type="SUPFAM" id="SSF49785">
    <property type="entry name" value="Galactose-binding domain-like"/>
    <property type="match status" value="1"/>
</dbReference>
<dbReference type="Pfam" id="PF01301">
    <property type="entry name" value="Glyco_hydro_35"/>
    <property type="match status" value="1"/>
</dbReference>
<feature type="domain" description="Beta-galactosidase galactose-binding" evidence="11">
    <location>
        <begin position="501"/>
        <end position="558"/>
    </location>
</feature>
<dbReference type="AlphaFoldDB" id="A0A852T415"/>
<comment type="catalytic activity">
    <reaction evidence="1">
        <text>Hydrolysis of terminal non-reducing beta-D-galactose residues in beta-D-galactosides.</text>
        <dbReference type="EC" id="3.2.1.23"/>
    </reaction>
</comment>
<dbReference type="InterPro" id="IPR048912">
    <property type="entry name" value="BetaGal1-like_ABD1"/>
</dbReference>
<reference evidence="13" key="2">
    <citation type="submission" date="2020-08" db="EMBL/GenBank/DDBJ databases">
        <title>The Agave Microbiome: Exploring the role of microbial communities in plant adaptations to desert environments.</title>
        <authorList>
            <person name="Partida-Martinez L.P."/>
        </authorList>
    </citation>
    <scope>NUCLEOTIDE SEQUENCE [LARGE SCALE GENOMIC DNA]</scope>
    <source>
        <strain evidence="13">AT2.8</strain>
    </source>
</reference>
<dbReference type="PIRSF" id="PIRSF006336">
    <property type="entry name" value="B-gal"/>
    <property type="match status" value="1"/>
</dbReference>
<sequence>MSALTFNPQSFLLEGKEIRLLSGAMHYFRTVPEYWEERLLKLKECGFNTVETYVAWNLHEPEEGQFVFEGIADIETFIKTAEKVGLHVIVRPGPYICAEWEFGGFPYWLLTVPNIKLRCYNEPYLEKVDAFFDVLFERLQPLLRSNGGPIIAVQVENEYGSFGNDKKYLNYMRDSIKKRVHDELLFTSDGPAPSMLHGGMIEGVLETVNFGSRTESAFEQLKKYQPNAPLMCMEFWHGWFDHWGEEHHTRSSESVIETLESILQEKGSVNFYMAHGGTNFGFYNGANHNEEVYQPTITSYDYDGLLTESGDITEKFIAVRKTFEKYVDLPEMKLPPVTPKKQYGEVYFTERAALLDSLNQLSSPVASQTPLTMEEYGQAYGFIVYETVIKGAYGKQMITVQDVHDRGQIYLNGEYAGLVERNGDRSRIEVDITEQETKLQIIVENMGRINYGPFLEDHKGITEGVRLGNQFLFDWTVYPLPLKDLSSLTFTSDEAKENHPYLHRGTLNIDEAADTFVDMSGWTKGVVFVNGHNLGRYWEIGPQQTLYVPAPFLHNGKNEIVVLELHEHKESIRFVDQPVLG</sequence>
<dbReference type="Proteomes" id="UP000548423">
    <property type="component" value="Unassembled WGS sequence"/>
</dbReference>